<evidence type="ECO:0000256" key="11">
    <source>
        <dbReference type="RuleBase" id="RU361274"/>
    </source>
</evidence>
<dbReference type="STRING" id="1450648.CLORY_34260"/>
<dbReference type="AlphaFoldDB" id="A0A1V4IHV0"/>
<comment type="catalytic activity">
    <reaction evidence="8">
        <text>adenosine + H2O + H(+) = inosine + NH4(+)</text>
        <dbReference type="Rhea" id="RHEA:24408"/>
        <dbReference type="ChEBI" id="CHEBI:15377"/>
        <dbReference type="ChEBI" id="CHEBI:15378"/>
        <dbReference type="ChEBI" id="CHEBI:16335"/>
        <dbReference type="ChEBI" id="CHEBI:17596"/>
        <dbReference type="ChEBI" id="CHEBI:28938"/>
        <dbReference type="EC" id="3.5.4.4"/>
    </reaction>
    <physiologicalReaction direction="left-to-right" evidence="8">
        <dbReference type="Rhea" id="RHEA:24409"/>
    </physiologicalReaction>
</comment>
<evidence type="ECO:0000256" key="9">
    <source>
        <dbReference type="ARBA" id="ARBA00048968"/>
    </source>
</evidence>
<evidence type="ECO:0000256" key="2">
    <source>
        <dbReference type="ARBA" id="ARBA00003215"/>
    </source>
</evidence>
<comment type="function">
    <text evidence="2">Purine nucleoside enzyme that catalyzes the phosphorolysis of adenosine and inosine nucleosides, yielding D-ribose 1-phosphate and the respective free bases, adenine and hypoxanthine. Also catalyzes the phosphorolysis of S-methyl-5'-thioadenosine into adenine and S-methyl-5-thio-alpha-D-ribose 1-phosphate. Also has adenosine deaminase activity.</text>
</comment>
<evidence type="ECO:0000313" key="12">
    <source>
        <dbReference type="EMBL" id="OPJ59097.1"/>
    </source>
</evidence>
<keyword evidence="5" id="KW-0479">Metal-binding</keyword>
<evidence type="ECO:0000256" key="4">
    <source>
        <dbReference type="ARBA" id="ARBA00022679"/>
    </source>
</evidence>
<comment type="catalytic activity">
    <reaction evidence="9">
        <text>adenosine + phosphate = alpha-D-ribose 1-phosphate + adenine</text>
        <dbReference type="Rhea" id="RHEA:27642"/>
        <dbReference type="ChEBI" id="CHEBI:16335"/>
        <dbReference type="ChEBI" id="CHEBI:16708"/>
        <dbReference type="ChEBI" id="CHEBI:43474"/>
        <dbReference type="ChEBI" id="CHEBI:57720"/>
        <dbReference type="EC" id="2.4.2.1"/>
    </reaction>
    <physiologicalReaction direction="left-to-right" evidence="9">
        <dbReference type="Rhea" id="RHEA:27643"/>
    </physiologicalReaction>
</comment>
<evidence type="ECO:0000256" key="8">
    <source>
        <dbReference type="ARBA" id="ARBA00047989"/>
    </source>
</evidence>
<accession>A0A1V4IHV0</accession>
<dbReference type="PANTHER" id="PTHR30616">
    <property type="entry name" value="UNCHARACTERIZED PROTEIN YFIH"/>
    <property type="match status" value="1"/>
</dbReference>
<evidence type="ECO:0000256" key="5">
    <source>
        <dbReference type="ARBA" id="ARBA00022723"/>
    </source>
</evidence>
<protein>
    <recommendedName>
        <fullName evidence="11">Purine nucleoside phosphorylase</fullName>
    </recommendedName>
</protein>
<dbReference type="NCBIfam" id="TIGR00726">
    <property type="entry name" value="peptidoglycan editing factor PgeF"/>
    <property type="match status" value="1"/>
</dbReference>
<proteinExistence type="inferred from homology"/>
<evidence type="ECO:0000256" key="6">
    <source>
        <dbReference type="ARBA" id="ARBA00022801"/>
    </source>
</evidence>
<comment type="caution">
    <text evidence="12">The sequence shown here is derived from an EMBL/GenBank/DDBJ whole genome shotgun (WGS) entry which is preliminary data.</text>
</comment>
<sequence>MEIIDKGNYKFIKHTIGRADFVFSTGENNINFDFRNKENEQVLEDIKHIFRLKGVGYLRQVHGIDIHKYGDEAKEGDGIITNKYDTAVGVFTADCVPVLLYDIENQVCAAVHSGWRGTLSKITIEALDKMKDDYGTSMKNVYAVIGPHIGVCCYEVGEEVKNLFQKDSLYKNVNIFNDNRLDMQLCIETQLSSRGVDKDRIITADFCTCCSDIPKFHSYRRDKGSNGRMFSFVYLSEK</sequence>
<dbReference type="SUPFAM" id="SSF64438">
    <property type="entry name" value="CNF1/YfiH-like putative cysteine hydrolases"/>
    <property type="match status" value="1"/>
</dbReference>
<evidence type="ECO:0000256" key="7">
    <source>
        <dbReference type="ARBA" id="ARBA00022833"/>
    </source>
</evidence>
<dbReference type="RefSeq" id="WP_079426731.1">
    <property type="nucleotide sequence ID" value="NZ_MZGV01000050.1"/>
</dbReference>
<dbReference type="Gene3D" id="3.60.140.10">
    <property type="entry name" value="CNF1/YfiH-like putative cysteine hydrolases"/>
    <property type="match status" value="1"/>
</dbReference>
<comment type="catalytic activity">
    <reaction evidence="10">
        <text>S-methyl-5'-thioadenosine + phosphate = 5-(methylsulfanyl)-alpha-D-ribose 1-phosphate + adenine</text>
        <dbReference type="Rhea" id="RHEA:11852"/>
        <dbReference type="ChEBI" id="CHEBI:16708"/>
        <dbReference type="ChEBI" id="CHEBI:17509"/>
        <dbReference type="ChEBI" id="CHEBI:43474"/>
        <dbReference type="ChEBI" id="CHEBI:58533"/>
        <dbReference type="EC" id="2.4.2.28"/>
    </reaction>
    <physiologicalReaction direction="left-to-right" evidence="10">
        <dbReference type="Rhea" id="RHEA:11853"/>
    </physiologicalReaction>
</comment>
<name>A0A1V4IHV0_9CLOT</name>
<evidence type="ECO:0000256" key="3">
    <source>
        <dbReference type="ARBA" id="ARBA00007353"/>
    </source>
</evidence>
<dbReference type="EMBL" id="MZGV01000050">
    <property type="protein sequence ID" value="OPJ59097.1"/>
    <property type="molecule type" value="Genomic_DNA"/>
</dbReference>
<dbReference type="InterPro" id="IPR011324">
    <property type="entry name" value="Cytotoxic_necrot_fac-like_cat"/>
</dbReference>
<dbReference type="Pfam" id="PF02578">
    <property type="entry name" value="Cu-oxidase_4"/>
    <property type="match status" value="1"/>
</dbReference>
<dbReference type="InterPro" id="IPR038371">
    <property type="entry name" value="Cu_polyphenol_OxRdtase_sf"/>
</dbReference>
<dbReference type="GO" id="GO:0016787">
    <property type="term" value="F:hydrolase activity"/>
    <property type="evidence" value="ECO:0007669"/>
    <property type="project" value="UniProtKB-KW"/>
</dbReference>
<keyword evidence="4" id="KW-0808">Transferase</keyword>
<evidence type="ECO:0000256" key="1">
    <source>
        <dbReference type="ARBA" id="ARBA00000553"/>
    </source>
</evidence>
<keyword evidence="7" id="KW-0862">Zinc</keyword>
<dbReference type="CDD" id="cd16833">
    <property type="entry name" value="YfiH"/>
    <property type="match status" value="1"/>
</dbReference>
<reference evidence="12 13" key="1">
    <citation type="submission" date="2017-03" db="EMBL/GenBank/DDBJ databases">
        <title>Genome sequence of Clostridium oryzae DSM 28571.</title>
        <authorList>
            <person name="Poehlein A."/>
            <person name="Daniel R."/>
        </authorList>
    </citation>
    <scope>NUCLEOTIDE SEQUENCE [LARGE SCALE GENOMIC DNA]</scope>
    <source>
        <strain evidence="12 13">DSM 28571</strain>
    </source>
</reference>
<organism evidence="12 13">
    <name type="scientific">Clostridium oryzae</name>
    <dbReference type="NCBI Taxonomy" id="1450648"/>
    <lineage>
        <taxon>Bacteria</taxon>
        <taxon>Bacillati</taxon>
        <taxon>Bacillota</taxon>
        <taxon>Clostridia</taxon>
        <taxon>Eubacteriales</taxon>
        <taxon>Clostridiaceae</taxon>
        <taxon>Clostridium</taxon>
    </lineage>
</organism>
<keyword evidence="13" id="KW-1185">Reference proteome</keyword>
<dbReference type="InterPro" id="IPR003730">
    <property type="entry name" value="Cu_polyphenol_OxRdtase"/>
</dbReference>
<comment type="similarity">
    <text evidence="3 11">Belongs to the purine nucleoside phosphorylase YfiH/LACC1 family.</text>
</comment>
<comment type="catalytic activity">
    <reaction evidence="1">
        <text>inosine + phosphate = alpha-D-ribose 1-phosphate + hypoxanthine</text>
        <dbReference type="Rhea" id="RHEA:27646"/>
        <dbReference type="ChEBI" id="CHEBI:17368"/>
        <dbReference type="ChEBI" id="CHEBI:17596"/>
        <dbReference type="ChEBI" id="CHEBI:43474"/>
        <dbReference type="ChEBI" id="CHEBI:57720"/>
        <dbReference type="EC" id="2.4.2.1"/>
    </reaction>
    <physiologicalReaction direction="left-to-right" evidence="1">
        <dbReference type="Rhea" id="RHEA:27647"/>
    </physiologicalReaction>
</comment>
<dbReference type="GO" id="GO:0005507">
    <property type="term" value="F:copper ion binding"/>
    <property type="evidence" value="ECO:0007669"/>
    <property type="project" value="TreeGrafter"/>
</dbReference>
<dbReference type="PANTHER" id="PTHR30616:SF2">
    <property type="entry name" value="PURINE NUCLEOSIDE PHOSPHORYLASE LACC1"/>
    <property type="match status" value="1"/>
</dbReference>
<dbReference type="OrthoDB" id="4279at2"/>
<dbReference type="Proteomes" id="UP000190080">
    <property type="component" value="Unassembled WGS sequence"/>
</dbReference>
<keyword evidence="6" id="KW-0378">Hydrolase</keyword>
<dbReference type="GO" id="GO:0017061">
    <property type="term" value="F:S-methyl-5-thioadenosine phosphorylase activity"/>
    <property type="evidence" value="ECO:0007669"/>
    <property type="project" value="UniProtKB-EC"/>
</dbReference>
<evidence type="ECO:0000313" key="13">
    <source>
        <dbReference type="Proteomes" id="UP000190080"/>
    </source>
</evidence>
<evidence type="ECO:0000256" key="10">
    <source>
        <dbReference type="ARBA" id="ARBA00049893"/>
    </source>
</evidence>
<gene>
    <name evidence="12" type="primary">yfiH</name>
    <name evidence="12" type="ORF">CLORY_34260</name>
</gene>